<evidence type="ECO:0000313" key="1">
    <source>
        <dbReference type="EMBL" id="CAI8608443.1"/>
    </source>
</evidence>
<dbReference type="EMBL" id="OX451739">
    <property type="protein sequence ID" value="CAI8608443.1"/>
    <property type="molecule type" value="Genomic_DNA"/>
</dbReference>
<evidence type="ECO:0000313" key="2">
    <source>
        <dbReference type="Proteomes" id="UP001157006"/>
    </source>
</evidence>
<dbReference type="AlphaFoldDB" id="A0AAV1AH48"/>
<keyword evidence="2" id="KW-1185">Reference proteome</keyword>
<reference evidence="1 2" key="1">
    <citation type="submission" date="2023-01" db="EMBL/GenBank/DDBJ databases">
        <authorList>
            <person name="Kreplak J."/>
        </authorList>
    </citation>
    <scope>NUCLEOTIDE SEQUENCE [LARGE SCALE GENOMIC DNA]</scope>
</reference>
<name>A0AAV1AH48_VICFA</name>
<organism evidence="1 2">
    <name type="scientific">Vicia faba</name>
    <name type="common">Broad bean</name>
    <name type="synonym">Faba vulgaris</name>
    <dbReference type="NCBI Taxonomy" id="3906"/>
    <lineage>
        <taxon>Eukaryota</taxon>
        <taxon>Viridiplantae</taxon>
        <taxon>Streptophyta</taxon>
        <taxon>Embryophyta</taxon>
        <taxon>Tracheophyta</taxon>
        <taxon>Spermatophyta</taxon>
        <taxon>Magnoliopsida</taxon>
        <taxon>eudicotyledons</taxon>
        <taxon>Gunneridae</taxon>
        <taxon>Pentapetalae</taxon>
        <taxon>rosids</taxon>
        <taxon>fabids</taxon>
        <taxon>Fabales</taxon>
        <taxon>Fabaceae</taxon>
        <taxon>Papilionoideae</taxon>
        <taxon>50 kb inversion clade</taxon>
        <taxon>NPAAA clade</taxon>
        <taxon>Hologalegina</taxon>
        <taxon>IRL clade</taxon>
        <taxon>Fabeae</taxon>
        <taxon>Vicia</taxon>
    </lineage>
</organism>
<sequence length="265" mass="29983">MKVLACPNSKPNKSAGDLVGIGTDRRIASGSPYRRHPWGSSELYNKGIHQSVINIPASSLRFSLSYNSNQDAFHKGMKYLDKVSLSMAKLGKIDLRGEPISGFLLVLKAKEDQTKFLSPFLGGLEALEDLPHPYWNECLNSPFPFGQASKVPHSIISYLTFLTVAVTARLLCSATPCFIFEWKRKAIFSYGLRDPGQKDVFRPEIDFFLGSAIYYTLVQEGPSKLDHPTHCLWGRRLSPTERNYTITEREGLTWYILYRSFDISY</sequence>
<proteinExistence type="predicted"/>
<dbReference type="Proteomes" id="UP001157006">
    <property type="component" value="Chromosome 4"/>
</dbReference>
<accession>A0AAV1AH48</accession>
<protein>
    <recommendedName>
        <fullName evidence="3">Reverse transcriptase/retrotransposon-derived protein RNase H-like domain-containing protein</fullName>
    </recommendedName>
</protein>
<evidence type="ECO:0008006" key="3">
    <source>
        <dbReference type="Google" id="ProtNLM"/>
    </source>
</evidence>
<gene>
    <name evidence="1" type="ORF">VFH_IV084560</name>
</gene>